<protein>
    <submittedName>
        <fullName evidence="1">Uncharacterized protein</fullName>
    </submittedName>
</protein>
<reference evidence="1" key="1">
    <citation type="submission" date="2023-07" db="EMBL/GenBank/DDBJ databases">
        <title>Sorghum-associated microbial communities from plants grown in Nebraska, USA.</title>
        <authorList>
            <person name="Schachtman D."/>
        </authorList>
    </citation>
    <scope>NUCLEOTIDE SEQUENCE</scope>
    <source>
        <strain evidence="1">DS2360</strain>
    </source>
</reference>
<name>A0AAE3Y8J0_9FLAO</name>
<sequence>MRFNSVEIISYQQFIRVKTSIAWNKSDNFSLFWIKIININPNFKGYLFTIIRNKTGIICLIINGYKKKYRLKQIEKYWFICIISLFLRR</sequence>
<accession>A0AAE3Y8J0</accession>
<dbReference type="EMBL" id="JAVDQY010000001">
    <property type="protein sequence ID" value="MDR6525548.1"/>
    <property type="molecule type" value="Genomic_DNA"/>
</dbReference>
<evidence type="ECO:0000313" key="1">
    <source>
        <dbReference type="EMBL" id="MDR6525548.1"/>
    </source>
</evidence>
<dbReference type="AlphaFoldDB" id="A0AAE3Y8J0"/>
<proteinExistence type="predicted"/>
<dbReference type="Proteomes" id="UP001184861">
    <property type="component" value="Unassembled WGS sequence"/>
</dbReference>
<evidence type="ECO:0000313" key="2">
    <source>
        <dbReference type="Proteomes" id="UP001184861"/>
    </source>
</evidence>
<comment type="caution">
    <text evidence="1">The sequence shown here is derived from an EMBL/GenBank/DDBJ whole genome shotgun (WGS) entry which is preliminary data.</text>
</comment>
<gene>
    <name evidence="1" type="ORF">J2787_000918</name>
</gene>
<organism evidence="1 2">
    <name type="scientific">Chryseobacterium rhizosphaerae</name>
    <dbReference type="NCBI Taxonomy" id="395937"/>
    <lineage>
        <taxon>Bacteria</taxon>
        <taxon>Pseudomonadati</taxon>
        <taxon>Bacteroidota</taxon>
        <taxon>Flavobacteriia</taxon>
        <taxon>Flavobacteriales</taxon>
        <taxon>Weeksellaceae</taxon>
        <taxon>Chryseobacterium group</taxon>
        <taxon>Chryseobacterium</taxon>
    </lineage>
</organism>